<dbReference type="EMBL" id="CAADFF010000087">
    <property type="protein sequence ID" value="VFJ96601.1"/>
    <property type="molecule type" value="Genomic_DNA"/>
</dbReference>
<name>A0A450UVP7_9GAMM</name>
<proteinExistence type="predicted"/>
<gene>
    <name evidence="1" type="ORF">BECKLFY1418B_GA0070995_10875</name>
</gene>
<reference evidence="1" key="1">
    <citation type="submission" date="2019-02" db="EMBL/GenBank/DDBJ databases">
        <authorList>
            <person name="Gruber-Vodicka R. H."/>
            <person name="Seah K. B. B."/>
        </authorList>
    </citation>
    <scope>NUCLEOTIDE SEQUENCE</scope>
    <source>
        <strain evidence="1">BECK_M7</strain>
    </source>
</reference>
<accession>A0A450UVP7</accession>
<sequence length="83" mass="8994">MLRVLNVALSGCHYHDAGLSCPKDRNALFTHPEFGNMAATPSFESNDIGTLLPVSRRIFPSNTLGEIVFSQCIFGFTVGHGLV</sequence>
<dbReference type="AlphaFoldDB" id="A0A450UVP7"/>
<protein>
    <submittedName>
        <fullName evidence="1">Uncharacterized protein</fullName>
    </submittedName>
</protein>
<evidence type="ECO:0000313" key="1">
    <source>
        <dbReference type="EMBL" id="VFJ96601.1"/>
    </source>
</evidence>
<organism evidence="1">
    <name type="scientific">Candidatus Kentrum sp. LFY</name>
    <dbReference type="NCBI Taxonomy" id="2126342"/>
    <lineage>
        <taxon>Bacteria</taxon>
        <taxon>Pseudomonadati</taxon>
        <taxon>Pseudomonadota</taxon>
        <taxon>Gammaproteobacteria</taxon>
        <taxon>Candidatus Kentrum</taxon>
    </lineage>
</organism>